<evidence type="ECO:0000256" key="5">
    <source>
        <dbReference type="ARBA" id="ARBA00022679"/>
    </source>
</evidence>
<evidence type="ECO:0000256" key="1">
    <source>
        <dbReference type="ARBA" id="ARBA00000085"/>
    </source>
</evidence>
<feature type="transmembrane region" description="Helical" evidence="8">
    <location>
        <begin position="276"/>
        <end position="296"/>
    </location>
</feature>
<dbReference type="AlphaFoldDB" id="A0A7G9GN61"/>
<proteinExistence type="predicted"/>
<evidence type="ECO:0000256" key="8">
    <source>
        <dbReference type="SAM" id="Phobius"/>
    </source>
</evidence>
<evidence type="ECO:0000313" key="10">
    <source>
        <dbReference type="EMBL" id="QNM12243.1"/>
    </source>
</evidence>
<evidence type="ECO:0000256" key="3">
    <source>
        <dbReference type="ARBA" id="ARBA00012438"/>
    </source>
</evidence>
<dbReference type="InterPro" id="IPR004358">
    <property type="entry name" value="Sig_transdc_His_kin-like_C"/>
</dbReference>
<dbReference type="RefSeq" id="WP_117453797.1">
    <property type="nucleotide sequence ID" value="NZ_CP060636.1"/>
</dbReference>
<organism evidence="10 11">
    <name type="scientific">[Eubacterium] hominis</name>
    <dbReference type="NCBI Taxonomy" id="2764325"/>
    <lineage>
        <taxon>Bacteria</taxon>
        <taxon>Bacillati</taxon>
        <taxon>Bacillota</taxon>
        <taxon>Erysipelotrichia</taxon>
        <taxon>Erysipelotrichales</taxon>
        <taxon>Erysipelotrichaceae</taxon>
        <taxon>Amedibacillus</taxon>
    </lineage>
</organism>
<name>A0A7G9GN61_9FIRM</name>
<feature type="transmembrane region" description="Helical" evidence="8">
    <location>
        <begin position="402"/>
        <end position="420"/>
    </location>
</feature>
<keyword evidence="8" id="KW-0812">Transmembrane</keyword>
<dbReference type="SUPFAM" id="SSF55874">
    <property type="entry name" value="ATPase domain of HSP90 chaperone/DNA topoisomerase II/histidine kinase"/>
    <property type="match status" value="1"/>
</dbReference>
<dbReference type="PANTHER" id="PTHR45453">
    <property type="entry name" value="PHOSPHATE REGULON SENSOR PROTEIN PHOR"/>
    <property type="match status" value="1"/>
</dbReference>
<dbReference type="CDD" id="cd00075">
    <property type="entry name" value="HATPase"/>
    <property type="match status" value="1"/>
</dbReference>
<dbReference type="EMBL" id="CP060636">
    <property type="protein sequence ID" value="QNM12243.1"/>
    <property type="molecule type" value="Genomic_DNA"/>
</dbReference>
<dbReference type="Pfam" id="PF02518">
    <property type="entry name" value="HATPase_c"/>
    <property type="match status" value="1"/>
</dbReference>
<dbReference type="Proteomes" id="UP000515856">
    <property type="component" value="Chromosome"/>
</dbReference>
<dbReference type="InterPro" id="IPR003661">
    <property type="entry name" value="HisK_dim/P_dom"/>
</dbReference>
<dbReference type="InterPro" id="IPR036890">
    <property type="entry name" value="HATPase_C_sf"/>
</dbReference>
<keyword evidence="11" id="KW-1185">Reference proteome</keyword>
<protein>
    <recommendedName>
        <fullName evidence="3">histidine kinase</fullName>
        <ecNumber evidence="3">2.7.13.3</ecNumber>
    </recommendedName>
</protein>
<dbReference type="CDD" id="cd00082">
    <property type="entry name" value="HisKA"/>
    <property type="match status" value="1"/>
</dbReference>
<dbReference type="InterPro" id="IPR036097">
    <property type="entry name" value="HisK_dim/P_sf"/>
</dbReference>
<keyword evidence="4" id="KW-0597">Phosphoprotein</keyword>
<dbReference type="Gene3D" id="3.30.565.10">
    <property type="entry name" value="Histidine kinase-like ATPase, C-terminal domain"/>
    <property type="match status" value="1"/>
</dbReference>
<keyword evidence="8" id="KW-0472">Membrane</keyword>
<dbReference type="Pfam" id="PF00512">
    <property type="entry name" value="HisKA"/>
    <property type="match status" value="1"/>
</dbReference>
<dbReference type="Gene3D" id="1.10.287.130">
    <property type="match status" value="1"/>
</dbReference>
<dbReference type="PANTHER" id="PTHR45453:SF1">
    <property type="entry name" value="PHOSPHATE REGULON SENSOR PROTEIN PHOR"/>
    <property type="match status" value="1"/>
</dbReference>
<keyword evidence="6 10" id="KW-0418">Kinase</keyword>
<dbReference type="GO" id="GO:0000155">
    <property type="term" value="F:phosphorelay sensor kinase activity"/>
    <property type="evidence" value="ECO:0007669"/>
    <property type="project" value="InterPro"/>
</dbReference>
<keyword evidence="8" id="KW-1133">Transmembrane helix</keyword>
<dbReference type="InterPro" id="IPR050351">
    <property type="entry name" value="BphY/WalK/GraS-like"/>
</dbReference>
<dbReference type="GO" id="GO:0016036">
    <property type="term" value="P:cellular response to phosphate starvation"/>
    <property type="evidence" value="ECO:0007669"/>
    <property type="project" value="TreeGrafter"/>
</dbReference>
<comment type="subcellular location">
    <subcellularLocation>
        <location evidence="2">Membrane</location>
    </subcellularLocation>
</comment>
<dbReference type="SUPFAM" id="SSF47384">
    <property type="entry name" value="Homodimeric domain of signal transducing histidine kinase"/>
    <property type="match status" value="1"/>
</dbReference>
<dbReference type="EC" id="2.7.13.3" evidence="3"/>
<comment type="catalytic activity">
    <reaction evidence="1">
        <text>ATP + protein L-histidine = ADP + protein N-phospho-L-histidine.</text>
        <dbReference type="EC" id="2.7.13.3"/>
    </reaction>
</comment>
<evidence type="ECO:0000259" key="9">
    <source>
        <dbReference type="PROSITE" id="PS50109"/>
    </source>
</evidence>
<accession>A0A7G9GN61</accession>
<keyword evidence="7" id="KW-0902">Two-component regulatory system</keyword>
<dbReference type="PRINTS" id="PR00344">
    <property type="entry name" value="BCTRLSENSOR"/>
</dbReference>
<feature type="domain" description="Histidine kinase" evidence="9">
    <location>
        <begin position="461"/>
        <end position="674"/>
    </location>
</feature>
<sequence length="677" mass="78502">MNIFRPYGAKAISLLVFMKKIKAISILTIIIIFTLLSFQFIDSHDNKYRHAQAPIHQGVLHLNDVSFDQNQIYSLVDHWDYYHHVNIKEISDFTDKTSIYLGQYPDYSMRLDGVDPFGISSYHIQLMANTPTTISMFIPEVDTAYELWLDDTRLIQNGDIHHDPVSSFIKNRVITFTVDSSSDLYFIVGNSSYYYSGLYFPPVISTQDGIMSMILHKLLFYGFLCFSTLSIATYSMVLWIRNKKTSLYFLFGCAALSFSIYISMELWRFIGFSAVNFMYAINDVSYFIMMACILSINAQLAHIEKNRLYRFMILPVSIFICISSLTYGIILPKNEIMLRIYGLIIDSYKYISVGFVFYTSMIGLQKNKSIYQWSIAANCCYVIGIFYTLWHRNAFEPITYCWPNEYTSFAVIILFTIFMIRKTIQILKENDQLTKRLEETVEQRTMQLQHLLNQRKAFLREFAHDVKAPISSIQLFVDYLQDEDIPIDSEVENYLNIIRQKSEEAGSYVAQLQHFSKEDLPLSKRNIICIQSFLNQFYENNKPDCDACAIYLKLELEDIPAYILGDETQLIRVFENLLFNALDFTKENGHILIRQTRNASGIQIIFQDDGIGISKEKLDNIFDKGISYRHQNQKEHGLGLYIAKSIILEHGGDIYVISEEGKGCSFIIQLPESQKQD</sequence>
<dbReference type="KEGG" id="ehn:H9Q80_18705"/>
<evidence type="ECO:0000313" key="11">
    <source>
        <dbReference type="Proteomes" id="UP000515856"/>
    </source>
</evidence>
<feature type="transmembrane region" description="Helical" evidence="8">
    <location>
        <begin position="370"/>
        <end position="390"/>
    </location>
</feature>
<feature type="transmembrane region" description="Helical" evidence="8">
    <location>
        <begin position="308"/>
        <end position="330"/>
    </location>
</feature>
<dbReference type="InterPro" id="IPR005467">
    <property type="entry name" value="His_kinase_dom"/>
</dbReference>
<evidence type="ECO:0000256" key="2">
    <source>
        <dbReference type="ARBA" id="ARBA00004370"/>
    </source>
</evidence>
<feature type="transmembrane region" description="Helical" evidence="8">
    <location>
        <begin position="21"/>
        <end position="41"/>
    </location>
</feature>
<dbReference type="InterPro" id="IPR003594">
    <property type="entry name" value="HATPase_dom"/>
</dbReference>
<dbReference type="SMART" id="SM00387">
    <property type="entry name" value="HATPase_c"/>
    <property type="match status" value="1"/>
</dbReference>
<gene>
    <name evidence="10" type="ORF">H9Q80_18705</name>
</gene>
<feature type="transmembrane region" description="Helical" evidence="8">
    <location>
        <begin position="336"/>
        <end position="358"/>
    </location>
</feature>
<dbReference type="GO" id="GO:0005886">
    <property type="term" value="C:plasma membrane"/>
    <property type="evidence" value="ECO:0007669"/>
    <property type="project" value="TreeGrafter"/>
</dbReference>
<feature type="transmembrane region" description="Helical" evidence="8">
    <location>
        <begin position="218"/>
        <end position="240"/>
    </location>
</feature>
<evidence type="ECO:0000256" key="4">
    <source>
        <dbReference type="ARBA" id="ARBA00022553"/>
    </source>
</evidence>
<reference evidence="10 11" key="1">
    <citation type="submission" date="2020-08" db="EMBL/GenBank/DDBJ databases">
        <authorList>
            <person name="Liu C."/>
            <person name="Sun Q."/>
        </authorList>
    </citation>
    <scope>NUCLEOTIDE SEQUENCE [LARGE SCALE GENOMIC DNA]</scope>
    <source>
        <strain evidence="10 11">NSJ-61</strain>
    </source>
</reference>
<dbReference type="PROSITE" id="PS50109">
    <property type="entry name" value="HIS_KIN"/>
    <property type="match status" value="1"/>
</dbReference>
<evidence type="ECO:0000256" key="7">
    <source>
        <dbReference type="ARBA" id="ARBA00023012"/>
    </source>
</evidence>
<evidence type="ECO:0000256" key="6">
    <source>
        <dbReference type="ARBA" id="ARBA00022777"/>
    </source>
</evidence>
<keyword evidence="5" id="KW-0808">Transferase</keyword>
<dbReference type="GO" id="GO:0004721">
    <property type="term" value="F:phosphoprotein phosphatase activity"/>
    <property type="evidence" value="ECO:0007669"/>
    <property type="project" value="TreeGrafter"/>
</dbReference>
<feature type="transmembrane region" description="Helical" evidence="8">
    <location>
        <begin position="247"/>
        <end position="264"/>
    </location>
</feature>
<dbReference type="SMART" id="SM00388">
    <property type="entry name" value="HisKA"/>
    <property type="match status" value="1"/>
</dbReference>